<dbReference type="Proteomes" id="UP001165079">
    <property type="component" value="Unassembled WGS sequence"/>
</dbReference>
<proteinExistence type="inferred from homology"/>
<evidence type="ECO:0000256" key="5">
    <source>
        <dbReference type="ARBA" id="ARBA00023163"/>
    </source>
</evidence>
<dbReference type="Gene3D" id="1.10.940.10">
    <property type="entry name" value="NusB-like"/>
    <property type="match status" value="1"/>
</dbReference>
<evidence type="ECO:0000313" key="9">
    <source>
        <dbReference type="Proteomes" id="UP001165079"/>
    </source>
</evidence>
<dbReference type="GO" id="GO:0006353">
    <property type="term" value="P:DNA-templated transcription termination"/>
    <property type="evidence" value="ECO:0007669"/>
    <property type="project" value="UniProtKB-UniRule"/>
</dbReference>
<accession>A0A9W6SH25</accession>
<evidence type="ECO:0000256" key="6">
    <source>
        <dbReference type="HAMAP-Rule" id="MF_00073"/>
    </source>
</evidence>
<evidence type="ECO:0000256" key="1">
    <source>
        <dbReference type="ARBA" id="ARBA00005952"/>
    </source>
</evidence>
<dbReference type="InterPro" id="IPR006027">
    <property type="entry name" value="NusB_RsmB_TIM44"/>
</dbReference>
<dbReference type="AlphaFoldDB" id="A0A9W6SH25"/>
<dbReference type="EMBL" id="BSTX01000001">
    <property type="protein sequence ID" value="GLZ75279.1"/>
    <property type="molecule type" value="Genomic_DNA"/>
</dbReference>
<evidence type="ECO:0000256" key="3">
    <source>
        <dbReference type="ARBA" id="ARBA00022884"/>
    </source>
</evidence>
<keyword evidence="2 6" id="KW-0889">Transcription antitermination</keyword>
<gene>
    <name evidence="6 8" type="primary">nusB</name>
    <name evidence="8" type="ORF">Afil01_00860</name>
</gene>
<evidence type="ECO:0000313" key="8">
    <source>
        <dbReference type="EMBL" id="GLZ75279.1"/>
    </source>
</evidence>
<dbReference type="PANTHER" id="PTHR11078">
    <property type="entry name" value="N UTILIZATION SUBSTANCE PROTEIN B-RELATED"/>
    <property type="match status" value="1"/>
</dbReference>
<sequence length="148" mass="16100">MTGDNAKSLGAFPARRKARKRAVDVLYEAEQRGLPFVEVLATRQSLADQYGDMPSIPEYTVTLVEGIATFLKEIDFEIAGAAHGWTLQRMPAVDRNILRVAVYELRHQVDVDVPVIISEAVKLAETLCSDDSPAFVNGVLNNIASGGA</sequence>
<reference evidence="8" key="1">
    <citation type="submission" date="2023-03" db="EMBL/GenBank/DDBJ databases">
        <title>Actinorhabdospora filicis NBRC 111898.</title>
        <authorList>
            <person name="Ichikawa N."/>
            <person name="Sato H."/>
            <person name="Tonouchi N."/>
        </authorList>
    </citation>
    <scope>NUCLEOTIDE SEQUENCE</scope>
    <source>
        <strain evidence="8">NBRC 111898</strain>
    </source>
</reference>
<evidence type="ECO:0000256" key="4">
    <source>
        <dbReference type="ARBA" id="ARBA00023015"/>
    </source>
</evidence>
<dbReference type="SUPFAM" id="SSF48013">
    <property type="entry name" value="NusB-like"/>
    <property type="match status" value="1"/>
</dbReference>
<protein>
    <recommendedName>
        <fullName evidence="6">Transcription antitermination protein NusB</fullName>
    </recommendedName>
    <alternativeName>
        <fullName evidence="6">Antitermination factor NusB</fullName>
    </alternativeName>
</protein>
<dbReference type="GO" id="GO:0005829">
    <property type="term" value="C:cytosol"/>
    <property type="evidence" value="ECO:0007669"/>
    <property type="project" value="TreeGrafter"/>
</dbReference>
<dbReference type="PANTHER" id="PTHR11078:SF3">
    <property type="entry name" value="ANTITERMINATION NUSB DOMAIN-CONTAINING PROTEIN"/>
    <property type="match status" value="1"/>
</dbReference>
<dbReference type="InterPro" id="IPR011605">
    <property type="entry name" value="NusB_fam"/>
</dbReference>
<evidence type="ECO:0000259" key="7">
    <source>
        <dbReference type="Pfam" id="PF01029"/>
    </source>
</evidence>
<dbReference type="GO" id="GO:0031564">
    <property type="term" value="P:transcription antitermination"/>
    <property type="evidence" value="ECO:0007669"/>
    <property type="project" value="UniProtKB-KW"/>
</dbReference>
<organism evidence="8 9">
    <name type="scientific">Actinorhabdospora filicis</name>
    <dbReference type="NCBI Taxonomy" id="1785913"/>
    <lineage>
        <taxon>Bacteria</taxon>
        <taxon>Bacillati</taxon>
        <taxon>Actinomycetota</taxon>
        <taxon>Actinomycetes</taxon>
        <taxon>Micromonosporales</taxon>
        <taxon>Micromonosporaceae</taxon>
        <taxon>Actinorhabdospora</taxon>
    </lineage>
</organism>
<comment type="caution">
    <text evidence="8">The sequence shown here is derived from an EMBL/GenBank/DDBJ whole genome shotgun (WGS) entry which is preliminary data.</text>
</comment>
<keyword evidence="9" id="KW-1185">Reference proteome</keyword>
<keyword evidence="3 6" id="KW-0694">RNA-binding</keyword>
<dbReference type="Pfam" id="PF01029">
    <property type="entry name" value="NusB"/>
    <property type="match status" value="1"/>
</dbReference>
<name>A0A9W6SH25_9ACTN</name>
<dbReference type="RefSeq" id="WP_285660522.1">
    <property type="nucleotide sequence ID" value="NZ_BSTX01000001.1"/>
</dbReference>
<keyword evidence="5 6" id="KW-0804">Transcription</keyword>
<dbReference type="HAMAP" id="MF_00073">
    <property type="entry name" value="NusB"/>
    <property type="match status" value="1"/>
</dbReference>
<evidence type="ECO:0000256" key="2">
    <source>
        <dbReference type="ARBA" id="ARBA00022814"/>
    </source>
</evidence>
<keyword evidence="4 6" id="KW-0805">Transcription regulation</keyword>
<dbReference type="InterPro" id="IPR035926">
    <property type="entry name" value="NusB-like_sf"/>
</dbReference>
<feature type="domain" description="NusB/RsmB/TIM44" evidence="7">
    <location>
        <begin position="16"/>
        <end position="144"/>
    </location>
</feature>
<dbReference type="GO" id="GO:0003723">
    <property type="term" value="F:RNA binding"/>
    <property type="evidence" value="ECO:0007669"/>
    <property type="project" value="UniProtKB-UniRule"/>
</dbReference>
<comment type="function">
    <text evidence="6">Involved in transcription antitermination. Required for transcription of ribosomal RNA (rRNA) genes. Binds specifically to the boxA antiterminator sequence of the ribosomal RNA (rrn) operons.</text>
</comment>
<dbReference type="NCBIfam" id="TIGR01951">
    <property type="entry name" value="nusB"/>
    <property type="match status" value="1"/>
</dbReference>
<comment type="similarity">
    <text evidence="1 6">Belongs to the NusB family.</text>
</comment>